<sequence length="26" mass="2964">MPAPVQYQLATMPVDDKATRFIVDKK</sequence>
<dbReference type="EMBL" id="GBRH01180058">
    <property type="protein sequence ID" value="JAE17838.1"/>
    <property type="molecule type" value="Transcribed_RNA"/>
</dbReference>
<name>A0A0A9GAV5_ARUDO</name>
<dbReference type="AlphaFoldDB" id="A0A0A9GAV5"/>
<accession>A0A0A9GAV5</accession>
<proteinExistence type="predicted"/>
<reference evidence="1" key="1">
    <citation type="submission" date="2014-09" db="EMBL/GenBank/DDBJ databases">
        <authorList>
            <person name="Magalhaes I.L.F."/>
            <person name="Oliveira U."/>
            <person name="Santos F.R."/>
            <person name="Vidigal T.H.D.A."/>
            <person name="Brescovit A.D."/>
            <person name="Santos A.J."/>
        </authorList>
    </citation>
    <scope>NUCLEOTIDE SEQUENCE</scope>
    <source>
        <tissue evidence="1">Shoot tissue taken approximately 20 cm above the soil surface</tissue>
    </source>
</reference>
<evidence type="ECO:0000313" key="1">
    <source>
        <dbReference type="EMBL" id="JAE17838.1"/>
    </source>
</evidence>
<protein>
    <submittedName>
        <fullName evidence="1">Uncharacterized protein</fullName>
    </submittedName>
</protein>
<reference evidence="1" key="2">
    <citation type="journal article" date="2015" name="Data Brief">
        <title>Shoot transcriptome of the giant reed, Arundo donax.</title>
        <authorList>
            <person name="Barrero R.A."/>
            <person name="Guerrero F.D."/>
            <person name="Moolhuijzen P."/>
            <person name="Goolsby J.A."/>
            <person name="Tidwell J."/>
            <person name="Bellgard S.E."/>
            <person name="Bellgard M.I."/>
        </authorList>
    </citation>
    <scope>NUCLEOTIDE SEQUENCE</scope>
    <source>
        <tissue evidence="1">Shoot tissue taken approximately 20 cm above the soil surface</tissue>
    </source>
</reference>
<organism evidence="1">
    <name type="scientific">Arundo donax</name>
    <name type="common">Giant reed</name>
    <name type="synonym">Donax arundinaceus</name>
    <dbReference type="NCBI Taxonomy" id="35708"/>
    <lineage>
        <taxon>Eukaryota</taxon>
        <taxon>Viridiplantae</taxon>
        <taxon>Streptophyta</taxon>
        <taxon>Embryophyta</taxon>
        <taxon>Tracheophyta</taxon>
        <taxon>Spermatophyta</taxon>
        <taxon>Magnoliopsida</taxon>
        <taxon>Liliopsida</taxon>
        <taxon>Poales</taxon>
        <taxon>Poaceae</taxon>
        <taxon>PACMAD clade</taxon>
        <taxon>Arundinoideae</taxon>
        <taxon>Arundineae</taxon>
        <taxon>Arundo</taxon>
    </lineage>
</organism>